<dbReference type="PANTHER" id="PTHR22935:SF95">
    <property type="entry name" value="BETA-LACTAMASE-LIKE 1-RELATED"/>
    <property type="match status" value="1"/>
</dbReference>
<dbReference type="GO" id="GO:0046677">
    <property type="term" value="P:response to antibiotic"/>
    <property type="evidence" value="ECO:0007669"/>
    <property type="project" value="UniProtKB-UniRule"/>
</dbReference>
<dbReference type="GO" id="GO:0008800">
    <property type="term" value="F:beta-lactamase activity"/>
    <property type="evidence" value="ECO:0007669"/>
    <property type="project" value="UniProtKB-UniRule"/>
</dbReference>
<evidence type="ECO:0000256" key="2">
    <source>
        <dbReference type="ARBA" id="ARBA00012865"/>
    </source>
</evidence>
<dbReference type="OrthoDB" id="5377431at2"/>
<dbReference type="GO" id="GO:0017001">
    <property type="term" value="P:antibiotic catabolic process"/>
    <property type="evidence" value="ECO:0007669"/>
    <property type="project" value="InterPro"/>
</dbReference>
<dbReference type="EMBL" id="RXOE01000002">
    <property type="protein sequence ID" value="RTQ35197.1"/>
    <property type="molecule type" value="Genomic_DNA"/>
</dbReference>
<comment type="catalytic activity">
    <reaction evidence="6">
        <text>a beta-lactam + H2O = a substituted beta-amino acid</text>
        <dbReference type="Rhea" id="RHEA:20401"/>
        <dbReference type="ChEBI" id="CHEBI:15377"/>
        <dbReference type="ChEBI" id="CHEBI:35627"/>
        <dbReference type="ChEBI" id="CHEBI:140347"/>
        <dbReference type="EC" id="3.5.2.6"/>
    </reaction>
</comment>
<evidence type="ECO:0000256" key="4">
    <source>
        <dbReference type="ARBA" id="ARBA00023251"/>
    </source>
</evidence>
<keyword evidence="4 6" id="KW-0046">Antibiotic resistance</keyword>
<proteinExistence type="inferred from homology"/>
<feature type="chain" id="PRO_5019470792" description="Beta-lactamase" evidence="7">
    <location>
        <begin position="39"/>
        <end position="382"/>
    </location>
</feature>
<evidence type="ECO:0000259" key="8">
    <source>
        <dbReference type="Pfam" id="PF00144"/>
    </source>
</evidence>
<dbReference type="EC" id="3.5.2.6" evidence="2 6"/>
<dbReference type="Pfam" id="PF00144">
    <property type="entry name" value="Beta-lactamase"/>
    <property type="match status" value="1"/>
</dbReference>
<dbReference type="Proteomes" id="UP000267418">
    <property type="component" value="Unassembled WGS sequence"/>
</dbReference>
<dbReference type="GO" id="GO:0030288">
    <property type="term" value="C:outer membrane-bounded periplasmic space"/>
    <property type="evidence" value="ECO:0007669"/>
    <property type="project" value="InterPro"/>
</dbReference>
<evidence type="ECO:0000313" key="10">
    <source>
        <dbReference type="Proteomes" id="UP000267418"/>
    </source>
</evidence>
<sequence>MILHFTFLSHASHRPHRLRRLLAGCCIAAISAFTHAHAEPIGFATAPAAIVSRVMNGAPGSIVVGISRENRTQFAMQRNGVGQPGRIVETTQADAQPLFEIGSISKVFTGVLLAQAVERGDLSLDDTLGKLLAGQTTMPPQVAAITLRQLVTHTACLPGMLPDAPGLASSQPFARPDRPQLLAGLSTLRLEHAPPCRGPYSSLGLGLLGQLLADRYGKPWDLLVQENIAVPLGMKDTLQHLDGEAGRLAPGYEHDAPRTPWDFDALAGAGALRSTAADLLVFARALMAGRNGPLGAAAERALTPLGHDGTYEVGYAIRMRGAAGHRSYFHTGQTGGYRALLVFDPAKQQAAVMLASNSSAAAARMMDDITLPASPAPARRHR</sequence>
<keyword evidence="10" id="KW-1185">Reference proteome</keyword>
<name>A0A431TN55_9BURK</name>
<accession>A0A431TN55</accession>
<dbReference type="AlphaFoldDB" id="A0A431TN55"/>
<keyword evidence="3 6" id="KW-0378">Hydrolase</keyword>
<dbReference type="InterPro" id="IPR001586">
    <property type="entry name" value="Beta-lactam_class-C_AS"/>
</dbReference>
<dbReference type="InterPro" id="IPR001466">
    <property type="entry name" value="Beta-lactam-related"/>
</dbReference>
<evidence type="ECO:0000256" key="3">
    <source>
        <dbReference type="ARBA" id="ARBA00022801"/>
    </source>
</evidence>
<evidence type="ECO:0000256" key="5">
    <source>
        <dbReference type="ARBA" id="ARBA00038473"/>
    </source>
</evidence>
<dbReference type="Gene3D" id="3.40.710.10">
    <property type="entry name" value="DD-peptidase/beta-lactamase superfamily"/>
    <property type="match status" value="1"/>
</dbReference>
<evidence type="ECO:0000313" key="9">
    <source>
        <dbReference type="EMBL" id="RTQ35197.1"/>
    </source>
</evidence>
<organism evidence="9 10">
    <name type="scientific">Variovorax gossypii</name>
    <dbReference type="NCBI Taxonomy" id="1679495"/>
    <lineage>
        <taxon>Bacteria</taxon>
        <taxon>Pseudomonadati</taxon>
        <taxon>Pseudomonadota</taxon>
        <taxon>Betaproteobacteria</taxon>
        <taxon>Burkholderiales</taxon>
        <taxon>Comamonadaceae</taxon>
        <taxon>Variovorax</taxon>
    </lineage>
</organism>
<evidence type="ECO:0000256" key="6">
    <source>
        <dbReference type="RuleBase" id="RU361140"/>
    </source>
</evidence>
<dbReference type="SUPFAM" id="SSF56601">
    <property type="entry name" value="beta-lactamase/transpeptidase-like"/>
    <property type="match status" value="1"/>
</dbReference>
<dbReference type="PANTHER" id="PTHR22935">
    <property type="entry name" value="PENICILLIN-BINDING PROTEIN"/>
    <property type="match status" value="1"/>
</dbReference>
<evidence type="ECO:0000256" key="7">
    <source>
        <dbReference type="SAM" id="SignalP"/>
    </source>
</evidence>
<keyword evidence="7" id="KW-0732">Signal</keyword>
<protein>
    <recommendedName>
        <fullName evidence="2 6">Beta-lactamase</fullName>
        <ecNumber evidence="2 6">3.5.2.6</ecNumber>
    </recommendedName>
</protein>
<dbReference type="InterPro" id="IPR012338">
    <property type="entry name" value="Beta-lactam/transpept-like"/>
</dbReference>
<feature type="signal peptide" evidence="7">
    <location>
        <begin position="1"/>
        <end position="38"/>
    </location>
</feature>
<gene>
    <name evidence="9" type="ORF">EJP69_12495</name>
</gene>
<dbReference type="RefSeq" id="WP_126470388.1">
    <property type="nucleotide sequence ID" value="NZ_RXOE01000002.1"/>
</dbReference>
<reference evidence="9 10" key="1">
    <citation type="submission" date="2018-12" db="EMBL/GenBank/DDBJ databases">
        <title>The genome of Variovorax gossypii DSM 100435.</title>
        <authorList>
            <person name="Gao J."/>
            <person name="Sun J."/>
        </authorList>
    </citation>
    <scope>NUCLEOTIDE SEQUENCE [LARGE SCALE GENOMIC DNA]</scope>
    <source>
        <strain evidence="9 10">DSM 100435</strain>
    </source>
</reference>
<comment type="similarity">
    <text evidence="5">Belongs to the beta-lactamase family.</text>
</comment>
<evidence type="ECO:0000256" key="1">
    <source>
        <dbReference type="ARBA" id="ARBA00007840"/>
    </source>
</evidence>
<dbReference type="PROSITE" id="PS00336">
    <property type="entry name" value="BETA_LACTAMASE_C"/>
    <property type="match status" value="1"/>
</dbReference>
<feature type="domain" description="Beta-lactamase-related" evidence="8">
    <location>
        <begin position="90"/>
        <end position="360"/>
    </location>
</feature>
<dbReference type="InterPro" id="IPR051478">
    <property type="entry name" value="Beta-lactamase-like_AB/R"/>
</dbReference>
<comment type="caution">
    <text evidence="9">The sequence shown here is derived from an EMBL/GenBank/DDBJ whole genome shotgun (WGS) entry which is preliminary data.</text>
</comment>
<comment type="similarity">
    <text evidence="1 6">Belongs to the class-C beta-lactamase family.</text>
</comment>